<dbReference type="AlphaFoldDB" id="A0A1L7X0T4"/>
<dbReference type="OrthoDB" id="3505129at2759"/>
<reference evidence="2 3" key="1">
    <citation type="submission" date="2016-03" db="EMBL/GenBank/DDBJ databases">
        <authorList>
            <person name="Ploux O."/>
        </authorList>
    </citation>
    <scope>NUCLEOTIDE SEQUENCE [LARGE SCALE GENOMIC DNA]</scope>
    <source>
        <strain evidence="2 3">UAMH 11012</strain>
    </source>
</reference>
<name>A0A1L7X0T4_9HELO</name>
<feature type="compositionally biased region" description="Low complexity" evidence="1">
    <location>
        <begin position="57"/>
        <end position="67"/>
    </location>
</feature>
<evidence type="ECO:0000313" key="3">
    <source>
        <dbReference type="Proteomes" id="UP000184330"/>
    </source>
</evidence>
<feature type="compositionally biased region" description="Polar residues" evidence="1">
    <location>
        <begin position="114"/>
        <end position="130"/>
    </location>
</feature>
<feature type="compositionally biased region" description="Polar residues" evidence="1">
    <location>
        <begin position="160"/>
        <end position="189"/>
    </location>
</feature>
<evidence type="ECO:0000256" key="1">
    <source>
        <dbReference type="SAM" id="MobiDB-lite"/>
    </source>
</evidence>
<protein>
    <submittedName>
        <fullName evidence="2">Uncharacterized protein</fullName>
    </submittedName>
</protein>
<evidence type="ECO:0000313" key="2">
    <source>
        <dbReference type="EMBL" id="CZR58633.1"/>
    </source>
</evidence>
<feature type="compositionally biased region" description="Low complexity" evidence="1">
    <location>
        <begin position="24"/>
        <end position="50"/>
    </location>
</feature>
<feature type="compositionally biased region" description="Acidic residues" evidence="1">
    <location>
        <begin position="83"/>
        <end position="106"/>
    </location>
</feature>
<dbReference type="Proteomes" id="UP000184330">
    <property type="component" value="Unassembled WGS sequence"/>
</dbReference>
<dbReference type="EMBL" id="FJOG01000012">
    <property type="protein sequence ID" value="CZR58633.1"/>
    <property type="molecule type" value="Genomic_DNA"/>
</dbReference>
<sequence>MPDKADKKSRIPSIRPTHDDDEPSSSSRSSRTKTTGSFRPPQSSAPWGSSRPPPASSAPKKPSMLSKVTPAYPRSSRPSKVVEDDDDEPPPGSDSDYEEEEDDVDEPPVRTKTKTGLPTNLTRDNKSMSAKPTDLMRDRKSRAPSTTATKLTGRDMKSRAPSTKATQLTGRDMKSSSTSEVTRANTMKNAGSHYTRPDSRREGQASIKPKTVGFASASNIPSLISTDARTIEADEKIMNSVRSTLHSMKQTDNLKSLATAHSEREKMTDKQKSVHDKGVAKTLSKIGPCPEKNPYNRVDGGYVCSEGGHAVTDEMVKEGLGAIAAFENGESYMWNRMRGPYYITGDGFVYNRNRKFKYCIAPIKNGGPKVGED</sequence>
<organism evidence="2 3">
    <name type="scientific">Phialocephala subalpina</name>
    <dbReference type="NCBI Taxonomy" id="576137"/>
    <lineage>
        <taxon>Eukaryota</taxon>
        <taxon>Fungi</taxon>
        <taxon>Dikarya</taxon>
        <taxon>Ascomycota</taxon>
        <taxon>Pezizomycotina</taxon>
        <taxon>Leotiomycetes</taxon>
        <taxon>Helotiales</taxon>
        <taxon>Mollisiaceae</taxon>
        <taxon>Phialocephala</taxon>
        <taxon>Phialocephala fortinii species complex</taxon>
    </lineage>
</organism>
<feature type="region of interest" description="Disordered" evidence="1">
    <location>
        <begin position="1"/>
        <end position="205"/>
    </location>
</feature>
<gene>
    <name evidence="2" type="ORF">PAC_08525</name>
</gene>
<accession>A0A1L7X0T4</accession>
<proteinExistence type="predicted"/>
<keyword evidence="3" id="KW-1185">Reference proteome</keyword>